<evidence type="ECO:0000313" key="3">
    <source>
        <dbReference type="Proteomes" id="UP001459277"/>
    </source>
</evidence>
<accession>A0AAW2C2W3</accession>
<dbReference type="Proteomes" id="UP001459277">
    <property type="component" value="Unassembled WGS sequence"/>
</dbReference>
<protein>
    <recommendedName>
        <fullName evidence="1">Reverse transcriptase domain-containing protein</fullName>
    </recommendedName>
</protein>
<dbReference type="Pfam" id="PF00078">
    <property type="entry name" value="RVT_1"/>
    <property type="match status" value="1"/>
</dbReference>
<dbReference type="Gene3D" id="3.60.10.10">
    <property type="entry name" value="Endonuclease/exonuclease/phosphatase"/>
    <property type="match status" value="1"/>
</dbReference>
<dbReference type="PANTHER" id="PTHR33116">
    <property type="entry name" value="REVERSE TRANSCRIPTASE ZINC-BINDING DOMAIN-CONTAINING PROTEIN-RELATED-RELATED"/>
    <property type="match status" value="1"/>
</dbReference>
<gene>
    <name evidence="2" type="ORF">SO802_027526</name>
</gene>
<evidence type="ECO:0000259" key="1">
    <source>
        <dbReference type="Pfam" id="PF00078"/>
    </source>
</evidence>
<dbReference type="PANTHER" id="PTHR33116:SF86">
    <property type="entry name" value="REVERSE TRANSCRIPTASE DOMAIN-CONTAINING PROTEIN"/>
    <property type="match status" value="1"/>
</dbReference>
<sequence>MEFVMNSLGFRFRQVIEAKGFAGGLCMMWRDNDIVEVLEYNKNLIAVQVSDKLCKWVLVGFYRPTYPAKKAKAWGNLSALLESFTCPWICMGDFNYTLYQDERAGGSKCSSSAVNHLKDLMFEFEAIDLGSSGNNFTWAKGKWGSVETLSRIIDHQLAIKNLDGVKASINAPAITHVMYADDIVLFSKATKRNATTIVKCIEKYCKWSGQSLNKAKSGVFFSKHTLLQSQRSIKHILKIKKLKHDAVYLGAPFCLSKSPSKDFKFLVDKLESKLTSWRSKTLSRAGRTTLIKSVAQAIPNYPMSSFKIPSGVCDKLDTLSRRFWWKPKSQNGHFLALTAWDNICKPTCKGGLGFRKAKEFNDALLAKLAWMIG</sequence>
<comment type="caution">
    <text evidence="2">The sequence shown here is derived from an EMBL/GenBank/DDBJ whole genome shotgun (WGS) entry which is preliminary data.</text>
</comment>
<evidence type="ECO:0000313" key="2">
    <source>
        <dbReference type="EMBL" id="KAK9992541.1"/>
    </source>
</evidence>
<dbReference type="SUPFAM" id="SSF56219">
    <property type="entry name" value="DNase I-like"/>
    <property type="match status" value="1"/>
</dbReference>
<name>A0AAW2C2W3_9ROSI</name>
<dbReference type="InterPro" id="IPR000477">
    <property type="entry name" value="RT_dom"/>
</dbReference>
<keyword evidence="3" id="KW-1185">Reference proteome</keyword>
<organism evidence="2 3">
    <name type="scientific">Lithocarpus litseifolius</name>
    <dbReference type="NCBI Taxonomy" id="425828"/>
    <lineage>
        <taxon>Eukaryota</taxon>
        <taxon>Viridiplantae</taxon>
        <taxon>Streptophyta</taxon>
        <taxon>Embryophyta</taxon>
        <taxon>Tracheophyta</taxon>
        <taxon>Spermatophyta</taxon>
        <taxon>Magnoliopsida</taxon>
        <taxon>eudicotyledons</taxon>
        <taxon>Gunneridae</taxon>
        <taxon>Pentapetalae</taxon>
        <taxon>rosids</taxon>
        <taxon>fabids</taxon>
        <taxon>Fagales</taxon>
        <taxon>Fagaceae</taxon>
        <taxon>Lithocarpus</taxon>
    </lineage>
</organism>
<proteinExistence type="predicted"/>
<reference evidence="2 3" key="1">
    <citation type="submission" date="2024-01" db="EMBL/GenBank/DDBJ databases">
        <title>A telomere-to-telomere, gap-free genome of sweet tea (Lithocarpus litseifolius).</title>
        <authorList>
            <person name="Zhou J."/>
        </authorList>
    </citation>
    <scope>NUCLEOTIDE SEQUENCE [LARGE SCALE GENOMIC DNA]</scope>
    <source>
        <strain evidence="2">Zhou-2022a</strain>
        <tissue evidence="2">Leaf</tissue>
    </source>
</reference>
<dbReference type="EMBL" id="JAZDWU010000009">
    <property type="protein sequence ID" value="KAK9992541.1"/>
    <property type="molecule type" value="Genomic_DNA"/>
</dbReference>
<dbReference type="InterPro" id="IPR036691">
    <property type="entry name" value="Endo/exonu/phosph_ase_sf"/>
</dbReference>
<feature type="domain" description="Reverse transcriptase" evidence="1">
    <location>
        <begin position="169"/>
        <end position="229"/>
    </location>
</feature>
<dbReference type="AlphaFoldDB" id="A0AAW2C2W3"/>